<gene>
    <name evidence="1" type="ORF">INT08_05450</name>
</gene>
<dbReference type="SUPFAM" id="SSF52499">
    <property type="entry name" value="Isochorismatase-like hydrolases"/>
    <property type="match status" value="1"/>
</dbReference>
<sequence>MGDTLVFSGCNYPNCPRASIYEASERDFRVVLAKDAMSQLYPKGEEEMKNIGVTLLETNEVEGILA</sequence>
<accession>A0ABR9XS35</accession>
<dbReference type="EMBL" id="JADGII010000007">
    <property type="protein sequence ID" value="MBF0636625.1"/>
    <property type="molecule type" value="Genomic_DNA"/>
</dbReference>
<dbReference type="Proteomes" id="UP000619838">
    <property type="component" value="Unassembled WGS sequence"/>
</dbReference>
<evidence type="ECO:0000313" key="1">
    <source>
        <dbReference type="EMBL" id="MBF0636625.1"/>
    </source>
</evidence>
<protein>
    <submittedName>
        <fullName evidence="1">Isochorismatase family protein</fullName>
    </submittedName>
</protein>
<reference evidence="1 2" key="1">
    <citation type="journal article" date="2020" name="Microorganisms">
        <title>Simultaneous Genome Sequencing of Prosthecochloris ethylica and Desulfuromonas acetoxidans within a Syntrophic Mixture Reveals Unique Pili and Protein Interactions.</title>
        <authorList>
            <person name="Kyndt J.A."/>
            <person name="Van Beeumen J.J."/>
            <person name="Meyer T.E."/>
        </authorList>
    </citation>
    <scope>NUCLEOTIDE SEQUENCE [LARGE SCALE GENOMIC DNA]</scope>
    <source>
        <strain evidence="1 2">N3</strain>
    </source>
</reference>
<keyword evidence="2" id="KW-1185">Reference proteome</keyword>
<comment type="caution">
    <text evidence="1">The sequence shown here is derived from an EMBL/GenBank/DDBJ whole genome shotgun (WGS) entry which is preliminary data.</text>
</comment>
<evidence type="ECO:0000313" key="2">
    <source>
        <dbReference type="Proteomes" id="UP000619838"/>
    </source>
</evidence>
<name>A0ABR9XS35_9CHLB</name>
<dbReference type="InterPro" id="IPR036380">
    <property type="entry name" value="Isochorismatase-like_sf"/>
</dbReference>
<proteinExistence type="predicted"/>
<organism evidence="1 2">
    <name type="scientific">Prosthecochloris ethylica</name>
    <dbReference type="NCBI Taxonomy" id="2743976"/>
    <lineage>
        <taxon>Bacteria</taxon>
        <taxon>Pseudomonadati</taxon>
        <taxon>Chlorobiota</taxon>
        <taxon>Chlorobiia</taxon>
        <taxon>Chlorobiales</taxon>
        <taxon>Chlorobiaceae</taxon>
        <taxon>Prosthecochloris</taxon>
    </lineage>
</organism>
<dbReference type="Gene3D" id="3.40.50.850">
    <property type="entry name" value="Isochorismatase-like"/>
    <property type="match status" value="1"/>
</dbReference>